<dbReference type="RefSeq" id="WP_284921934.1">
    <property type="nucleotide sequence ID" value="NZ_CP126980.1"/>
</dbReference>
<dbReference type="PROSITE" id="PS51257">
    <property type="entry name" value="PROKAR_LIPOPROTEIN"/>
    <property type="match status" value="1"/>
</dbReference>
<evidence type="ECO:0000313" key="4">
    <source>
        <dbReference type="Proteomes" id="UP001240150"/>
    </source>
</evidence>
<name>A0ABY8WRC6_9ACTN</name>
<feature type="compositionally biased region" description="Low complexity" evidence="1">
    <location>
        <begin position="33"/>
        <end position="83"/>
    </location>
</feature>
<feature type="signal peptide" evidence="2">
    <location>
        <begin position="1"/>
        <end position="21"/>
    </location>
</feature>
<organism evidence="3 4">
    <name type="scientific">Actinoplanes oblitus</name>
    <dbReference type="NCBI Taxonomy" id="3040509"/>
    <lineage>
        <taxon>Bacteria</taxon>
        <taxon>Bacillati</taxon>
        <taxon>Actinomycetota</taxon>
        <taxon>Actinomycetes</taxon>
        <taxon>Micromonosporales</taxon>
        <taxon>Micromonosporaceae</taxon>
        <taxon>Actinoplanes</taxon>
    </lineage>
</organism>
<dbReference type="EMBL" id="CP126980">
    <property type="protein sequence ID" value="WIN00406.1"/>
    <property type="molecule type" value="Genomic_DNA"/>
</dbReference>
<dbReference type="Proteomes" id="UP001240150">
    <property type="component" value="Chromosome"/>
</dbReference>
<reference evidence="3 4" key="1">
    <citation type="submission" date="2023-06" db="EMBL/GenBank/DDBJ databases">
        <authorList>
            <person name="Yushchuk O."/>
            <person name="Binda E."/>
            <person name="Ruckert-Reed C."/>
            <person name="Fedorenko V."/>
            <person name="Kalinowski J."/>
            <person name="Marinelli F."/>
        </authorList>
    </citation>
    <scope>NUCLEOTIDE SEQUENCE [LARGE SCALE GENOMIC DNA]</scope>
    <source>
        <strain evidence="3 4">NRRL 3884</strain>
    </source>
</reference>
<accession>A0ABY8WRC6</accession>
<feature type="chain" id="PRO_5046684015" description="Lipoprotein" evidence="2">
    <location>
        <begin position="22"/>
        <end position="173"/>
    </location>
</feature>
<keyword evidence="2" id="KW-0732">Signal</keyword>
<keyword evidence="4" id="KW-1185">Reference proteome</keyword>
<protein>
    <recommendedName>
        <fullName evidence="5">Lipoprotein</fullName>
    </recommendedName>
</protein>
<sequence>MSARNLFVLVAGAGLALGVAACDNNAKATAPTATSTAAAKPAATTAAAKPAATTASAKPAGTKATTTPTAKATTKATTEPASTDAMSACPVSEKTLLAALRKRDPKGSLGASLSDIKCYRGYAFGSTPSGPVADGEQILFQYKSGSWVYVSGGSGGYCDHDLPAGVEKHFGCD</sequence>
<evidence type="ECO:0008006" key="5">
    <source>
        <dbReference type="Google" id="ProtNLM"/>
    </source>
</evidence>
<evidence type="ECO:0000313" key="3">
    <source>
        <dbReference type="EMBL" id="WIN00406.1"/>
    </source>
</evidence>
<evidence type="ECO:0000256" key="2">
    <source>
        <dbReference type="SAM" id="SignalP"/>
    </source>
</evidence>
<feature type="region of interest" description="Disordered" evidence="1">
    <location>
        <begin position="33"/>
        <end position="87"/>
    </location>
</feature>
<proteinExistence type="predicted"/>
<evidence type="ECO:0000256" key="1">
    <source>
        <dbReference type="SAM" id="MobiDB-lite"/>
    </source>
</evidence>
<gene>
    <name evidence="3" type="ORF">ACTOB_004110</name>
</gene>